<dbReference type="SUPFAM" id="SSF51110">
    <property type="entry name" value="alpha-D-mannose-specific plant lectins"/>
    <property type="match status" value="1"/>
</dbReference>
<dbReference type="SMART" id="SM00473">
    <property type="entry name" value="PAN_AP"/>
    <property type="match status" value="1"/>
</dbReference>
<evidence type="ECO:0000256" key="2">
    <source>
        <dbReference type="ARBA" id="ARBA00022553"/>
    </source>
</evidence>
<feature type="domain" description="EGF-like" evidence="12">
    <location>
        <begin position="263"/>
        <end position="299"/>
    </location>
</feature>
<comment type="caution">
    <text evidence="15">The sequence shown here is derived from an EMBL/GenBank/DDBJ whole genome shotgun (WGS) entry which is preliminary data.</text>
</comment>
<keyword evidence="6" id="KW-0325">Glycoprotein</keyword>
<dbReference type="InterPro" id="IPR000742">
    <property type="entry name" value="EGF"/>
</dbReference>
<keyword evidence="4" id="KW-1015">Disulfide bond</keyword>
<gene>
    <name evidence="15" type="ORF">M8C21_016370</name>
</gene>
<keyword evidence="5" id="KW-0675">Receptor</keyword>
<dbReference type="EC" id="2.7.11.1" evidence="1"/>
<dbReference type="PROSITE" id="PS50927">
    <property type="entry name" value="BULB_LECTIN"/>
    <property type="match status" value="1"/>
</dbReference>
<dbReference type="PROSITE" id="PS50026">
    <property type="entry name" value="EGF_3"/>
    <property type="match status" value="1"/>
</dbReference>
<reference evidence="15" key="1">
    <citation type="submission" date="2022-06" db="EMBL/GenBank/DDBJ databases">
        <title>Uncovering the hologenomic basis of an extraordinary plant invasion.</title>
        <authorList>
            <person name="Bieker V.C."/>
            <person name="Martin M.D."/>
            <person name="Gilbert T."/>
            <person name="Hodgins K."/>
            <person name="Battlay P."/>
            <person name="Petersen B."/>
            <person name="Wilson J."/>
        </authorList>
    </citation>
    <scope>NUCLEOTIDE SEQUENCE</scope>
    <source>
        <strain evidence="15">AA19_3_7</strain>
        <tissue evidence="15">Leaf</tissue>
    </source>
</reference>
<dbReference type="Gene3D" id="2.90.10.10">
    <property type="entry name" value="Bulb-type lectin domain"/>
    <property type="match status" value="1"/>
</dbReference>
<keyword evidence="9" id="KW-0245">EGF-like domain</keyword>
<comment type="catalytic activity">
    <reaction evidence="7">
        <text>L-threonyl-[protein] + ATP = O-phospho-L-threonyl-[protein] + ADP + H(+)</text>
        <dbReference type="Rhea" id="RHEA:46608"/>
        <dbReference type="Rhea" id="RHEA-COMP:11060"/>
        <dbReference type="Rhea" id="RHEA-COMP:11605"/>
        <dbReference type="ChEBI" id="CHEBI:15378"/>
        <dbReference type="ChEBI" id="CHEBI:30013"/>
        <dbReference type="ChEBI" id="CHEBI:30616"/>
        <dbReference type="ChEBI" id="CHEBI:61977"/>
        <dbReference type="ChEBI" id="CHEBI:456216"/>
        <dbReference type="EC" id="2.7.11.1"/>
    </reaction>
</comment>
<evidence type="ECO:0000259" key="13">
    <source>
        <dbReference type="PROSITE" id="PS50927"/>
    </source>
</evidence>
<dbReference type="SMART" id="SM00108">
    <property type="entry name" value="B_lectin"/>
    <property type="match status" value="1"/>
</dbReference>
<evidence type="ECO:0000256" key="6">
    <source>
        <dbReference type="ARBA" id="ARBA00023180"/>
    </source>
</evidence>
<evidence type="ECO:0000259" key="14">
    <source>
        <dbReference type="PROSITE" id="PS50948"/>
    </source>
</evidence>
<dbReference type="PANTHER" id="PTHR32444">
    <property type="entry name" value="BULB-TYPE LECTIN DOMAIN-CONTAINING PROTEIN"/>
    <property type="match status" value="1"/>
</dbReference>
<dbReference type="Gene3D" id="3.30.200.20">
    <property type="entry name" value="Phosphorylase Kinase, domain 1"/>
    <property type="match status" value="1"/>
</dbReference>
<dbReference type="InterPro" id="IPR000858">
    <property type="entry name" value="S_locus_glycoprot_dom"/>
</dbReference>
<feature type="region of interest" description="Disordered" evidence="10">
    <location>
        <begin position="447"/>
        <end position="469"/>
    </location>
</feature>
<keyword evidence="11" id="KW-0812">Transmembrane</keyword>
<evidence type="ECO:0000256" key="8">
    <source>
        <dbReference type="ARBA" id="ARBA00048679"/>
    </source>
</evidence>
<dbReference type="Gene3D" id="3.50.4.10">
    <property type="entry name" value="Hepatocyte Growth Factor"/>
    <property type="match status" value="1"/>
</dbReference>
<dbReference type="Pfam" id="PF08276">
    <property type="entry name" value="PAN_2"/>
    <property type="match status" value="1"/>
</dbReference>
<dbReference type="FunFam" id="3.50.4.10:FF:000002">
    <property type="entry name" value="G-type lectin S-receptor-like serine/threonine-protein kinase"/>
    <property type="match status" value="1"/>
</dbReference>
<dbReference type="EMBL" id="JAMZMK010006952">
    <property type="protein sequence ID" value="KAI7746528.1"/>
    <property type="molecule type" value="Genomic_DNA"/>
</dbReference>
<feature type="non-terminal residue" evidence="15">
    <location>
        <position position="1"/>
    </location>
</feature>
<dbReference type="Proteomes" id="UP001206925">
    <property type="component" value="Unassembled WGS sequence"/>
</dbReference>
<evidence type="ECO:0000256" key="9">
    <source>
        <dbReference type="PROSITE-ProRule" id="PRU00076"/>
    </source>
</evidence>
<name>A0AAD5CR08_AMBAR</name>
<dbReference type="GO" id="GO:0048544">
    <property type="term" value="P:recognition of pollen"/>
    <property type="evidence" value="ECO:0007669"/>
    <property type="project" value="InterPro"/>
</dbReference>
<dbReference type="PROSITE" id="PS50948">
    <property type="entry name" value="PAN"/>
    <property type="match status" value="1"/>
</dbReference>
<dbReference type="Pfam" id="PF01453">
    <property type="entry name" value="B_lectin"/>
    <property type="match status" value="1"/>
</dbReference>
<dbReference type="InterPro" id="IPR001480">
    <property type="entry name" value="Bulb-type_lectin_dom"/>
</dbReference>
<accession>A0AAD5CR08</accession>
<dbReference type="GO" id="GO:0004674">
    <property type="term" value="F:protein serine/threonine kinase activity"/>
    <property type="evidence" value="ECO:0007669"/>
    <property type="project" value="UniProtKB-EC"/>
</dbReference>
<comment type="caution">
    <text evidence="9">Lacks conserved residue(s) required for the propagation of feature annotation.</text>
</comment>
<keyword evidence="11" id="KW-1133">Transmembrane helix</keyword>
<sequence>TISANQTVRYNETIVSAQETFELGFFSPPNSRYHYVGIWYKKISNGTVVWVANRNTPLNDTSGELTLTLQGVLILRNATTGNLIWSSGNSSAKLVRNPVGQLLDTGNFIIYEKGDETNQENPIWQSFDFLTDTLLPGMKQGWNLVTGTERRLISWRSSDNPASGDFSVGVDPGGYPQVILRDVKEIKFRAGPWNGIRFSGDSDLGPNPIYNFTFVVNQREIYYQYNLKNSSVFTRMVLQPSGNIERLLWVDSTQQWTLYLAPESDHCDSYAVCKAFGSCNIDNSPVCECLKGFEPTSPEQWGIADWSQGCRRKIPLDCGPGEGFNKYINMKLPDTRGSWYNPTMTLVECEKMCKRNCSCTAYTNLNASGTGSGCLLWFGDLIDIRTFSETGDTLYIRMPPSELDSIENSKKSSASSRVRVIVPVAFLALVMLVLICLFHRYKNRKKQQQQGTRGNESGHDPENTSGDEDLELPLFSLSTLDKATNEFSMNNKLGEGGFGPVYKEYMDLD</sequence>
<dbReference type="CDD" id="cd01098">
    <property type="entry name" value="PAN_AP_plant"/>
    <property type="match status" value="1"/>
</dbReference>
<dbReference type="InterPro" id="IPR036426">
    <property type="entry name" value="Bulb-type_lectin_dom_sf"/>
</dbReference>
<feature type="domain" description="Bulb-type lectin" evidence="13">
    <location>
        <begin position="1"/>
        <end position="123"/>
    </location>
</feature>
<evidence type="ECO:0000256" key="11">
    <source>
        <dbReference type="SAM" id="Phobius"/>
    </source>
</evidence>
<keyword evidence="11" id="KW-0472">Membrane</keyword>
<feature type="transmembrane region" description="Helical" evidence="11">
    <location>
        <begin position="420"/>
        <end position="438"/>
    </location>
</feature>
<dbReference type="PANTHER" id="PTHR32444:SF98">
    <property type="entry name" value="RECEPTOR-LIKE SERINE_THREONINE-PROTEIN KINASE"/>
    <property type="match status" value="1"/>
</dbReference>
<keyword evidence="16" id="KW-1185">Reference proteome</keyword>
<keyword evidence="3" id="KW-0732">Signal</keyword>
<dbReference type="CDD" id="cd00028">
    <property type="entry name" value="B_lectin"/>
    <property type="match status" value="1"/>
</dbReference>
<proteinExistence type="predicted"/>
<organism evidence="15 16">
    <name type="scientific">Ambrosia artemisiifolia</name>
    <name type="common">Common ragweed</name>
    <dbReference type="NCBI Taxonomy" id="4212"/>
    <lineage>
        <taxon>Eukaryota</taxon>
        <taxon>Viridiplantae</taxon>
        <taxon>Streptophyta</taxon>
        <taxon>Embryophyta</taxon>
        <taxon>Tracheophyta</taxon>
        <taxon>Spermatophyta</taxon>
        <taxon>Magnoliopsida</taxon>
        <taxon>eudicotyledons</taxon>
        <taxon>Gunneridae</taxon>
        <taxon>Pentapetalae</taxon>
        <taxon>asterids</taxon>
        <taxon>campanulids</taxon>
        <taxon>Asterales</taxon>
        <taxon>Asteraceae</taxon>
        <taxon>Asteroideae</taxon>
        <taxon>Heliantheae alliance</taxon>
        <taxon>Heliantheae</taxon>
        <taxon>Ambrosia</taxon>
    </lineage>
</organism>
<dbReference type="FunFam" id="2.90.10.10:FF:000001">
    <property type="entry name" value="G-type lectin S-receptor-like serine/threonine-protein kinase"/>
    <property type="match status" value="1"/>
</dbReference>
<evidence type="ECO:0000256" key="5">
    <source>
        <dbReference type="ARBA" id="ARBA00023170"/>
    </source>
</evidence>
<evidence type="ECO:0000256" key="10">
    <source>
        <dbReference type="SAM" id="MobiDB-lite"/>
    </source>
</evidence>
<dbReference type="AlphaFoldDB" id="A0AAD5CR08"/>
<comment type="catalytic activity">
    <reaction evidence="8">
        <text>L-seryl-[protein] + ATP = O-phospho-L-seryl-[protein] + ADP + H(+)</text>
        <dbReference type="Rhea" id="RHEA:17989"/>
        <dbReference type="Rhea" id="RHEA-COMP:9863"/>
        <dbReference type="Rhea" id="RHEA-COMP:11604"/>
        <dbReference type="ChEBI" id="CHEBI:15378"/>
        <dbReference type="ChEBI" id="CHEBI:29999"/>
        <dbReference type="ChEBI" id="CHEBI:30616"/>
        <dbReference type="ChEBI" id="CHEBI:83421"/>
        <dbReference type="ChEBI" id="CHEBI:456216"/>
        <dbReference type="EC" id="2.7.11.1"/>
    </reaction>
</comment>
<dbReference type="InterPro" id="IPR003609">
    <property type="entry name" value="Pan_app"/>
</dbReference>
<evidence type="ECO:0000313" key="16">
    <source>
        <dbReference type="Proteomes" id="UP001206925"/>
    </source>
</evidence>
<evidence type="ECO:0000256" key="3">
    <source>
        <dbReference type="ARBA" id="ARBA00022729"/>
    </source>
</evidence>
<evidence type="ECO:0000259" key="12">
    <source>
        <dbReference type="PROSITE" id="PS50026"/>
    </source>
</evidence>
<evidence type="ECO:0000256" key="1">
    <source>
        <dbReference type="ARBA" id="ARBA00012513"/>
    </source>
</evidence>
<keyword evidence="2" id="KW-0597">Phosphoprotein</keyword>
<protein>
    <recommendedName>
        <fullName evidence="1">non-specific serine/threonine protein kinase</fullName>
        <ecNumber evidence="1">2.7.11.1</ecNumber>
    </recommendedName>
</protein>
<evidence type="ECO:0000313" key="15">
    <source>
        <dbReference type="EMBL" id="KAI7746528.1"/>
    </source>
</evidence>
<dbReference type="Pfam" id="PF00954">
    <property type="entry name" value="S_locus_glycop"/>
    <property type="match status" value="1"/>
</dbReference>
<evidence type="ECO:0000256" key="4">
    <source>
        <dbReference type="ARBA" id="ARBA00023157"/>
    </source>
</evidence>
<evidence type="ECO:0000256" key="7">
    <source>
        <dbReference type="ARBA" id="ARBA00047899"/>
    </source>
</evidence>
<feature type="domain" description="Apple" evidence="14">
    <location>
        <begin position="318"/>
        <end position="399"/>
    </location>
</feature>